<evidence type="ECO:0008006" key="4">
    <source>
        <dbReference type="Google" id="ProtNLM"/>
    </source>
</evidence>
<organism evidence="2 3">
    <name type="scientific">Flexibacter flexilis DSM 6793</name>
    <dbReference type="NCBI Taxonomy" id="927664"/>
    <lineage>
        <taxon>Bacteria</taxon>
        <taxon>Pseudomonadati</taxon>
        <taxon>Bacteroidota</taxon>
        <taxon>Cytophagia</taxon>
        <taxon>Cytophagales</taxon>
        <taxon>Flexibacteraceae</taxon>
        <taxon>Flexibacter</taxon>
    </lineage>
</organism>
<keyword evidence="3" id="KW-1185">Reference proteome</keyword>
<dbReference type="Proteomes" id="UP000199514">
    <property type="component" value="Unassembled WGS sequence"/>
</dbReference>
<gene>
    <name evidence="2" type="ORF">SAMN05421780_10927</name>
</gene>
<dbReference type="AlphaFoldDB" id="A0A1I1LUG4"/>
<evidence type="ECO:0000313" key="2">
    <source>
        <dbReference type="EMBL" id="SFC73943.1"/>
    </source>
</evidence>
<sequence length="119" mass="13046">MKFSALIFAASLVIASPAIVKAEGNAVVRTENAVNNNTSFTVGMYPSVKNELVVMMKKADNNAVKFRIEDGNGNAVVSENISNLGSVIKHYPLEKLEKGTYKVVLSRRDEVFSRELVIQ</sequence>
<dbReference type="OrthoDB" id="1120850at2"/>
<evidence type="ECO:0000256" key="1">
    <source>
        <dbReference type="SAM" id="SignalP"/>
    </source>
</evidence>
<keyword evidence="1" id="KW-0732">Signal</keyword>
<feature type="chain" id="PRO_5011623707" description="Por secretion system C-terminal sorting domain-containing protein" evidence="1">
    <location>
        <begin position="23"/>
        <end position="119"/>
    </location>
</feature>
<evidence type="ECO:0000313" key="3">
    <source>
        <dbReference type="Proteomes" id="UP000199514"/>
    </source>
</evidence>
<accession>A0A1I1LUG4</accession>
<proteinExistence type="predicted"/>
<reference evidence="2 3" key="1">
    <citation type="submission" date="2016-10" db="EMBL/GenBank/DDBJ databases">
        <authorList>
            <person name="de Groot N.N."/>
        </authorList>
    </citation>
    <scope>NUCLEOTIDE SEQUENCE [LARGE SCALE GENOMIC DNA]</scope>
    <source>
        <strain evidence="2 3">DSM 6793</strain>
    </source>
</reference>
<dbReference type="EMBL" id="FOLE01000009">
    <property type="protein sequence ID" value="SFC73943.1"/>
    <property type="molecule type" value="Genomic_DNA"/>
</dbReference>
<dbReference type="STRING" id="927664.SAMN05421780_10927"/>
<protein>
    <recommendedName>
        <fullName evidence="4">Por secretion system C-terminal sorting domain-containing protein</fullName>
    </recommendedName>
</protein>
<feature type="signal peptide" evidence="1">
    <location>
        <begin position="1"/>
        <end position="22"/>
    </location>
</feature>
<dbReference type="RefSeq" id="WP_091514412.1">
    <property type="nucleotide sequence ID" value="NZ_FOLE01000009.1"/>
</dbReference>
<name>A0A1I1LUG4_9BACT</name>